<dbReference type="EMBL" id="NOWI01000002">
    <property type="protein sequence ID" value="RFT46537.1"/>
    <property type="molecule type" value="Genomic_DNA"/>
</dbReference>
<dbReference type="Proteomes" id="UP000259211">
    <property type="component" value="Unassembled WGS sequence"/>
</dbReference>
<evidence type="ECO:0000313" key="2">
    <source>
        <dbReference type="Proteomes" id="UP000259211"/>
    </source>
</evidence>
<accession>A0A3E2DMC9</accession>
<name>A0A3E2DMC9_9ACTN</name>
<protein>
    <submittedName>
        <fullName evidence="1">Uncharacterized protein</fullName>
    </submittedName>
</protein>
<dbReference type="AlphaFoldDB" id="A0A3E2DMC9"/>
<gene>
    <name evidence="1" type="ORF">CHT91_03070</name>
</gene>
<reference evidence="1 2" key="1">
    <citation type="submission" date="2017-07" db="EMBL/GenBank/DDBJ databases">
        <authorList>
            <person name="Sun Z.S."/>
            <person name="Albrecht U."/>
            <person name="Echele G."/>
            <person name="Lee C.C."/>
        </authorList>
    </citation>
    <scope>NUCLEOTIDE SEQUENCE [LARGE SCALE GENOMIC DNA]</scope>
    <source>
        <strain evidence="1 2">P16-029</strain>
    </source>
</reference>
<evidence type="ECO:0000313" key="1">
    <source>
        <dbReference type="EMBL" id="RFT46537.1"/>
    </source>
</evidence>
<proteinExistence type="predicted"/>
<comment type="caution">
    <text evidence="1">The sequence shown here is derived from an EMBL/GenBank/DDBJ whole genome shotgun (WGS) entry which is preliminary data.</text>
</comment>
<sequence>MSINPVFCLDCWQIDYGVPPKNGVASGSQMMTNHWDHSLHVFGPPDDYPPPMAVVLKKLGSGIPVNVIDMWLFDLSIALDGIQPNNGVTPRPLDDNDPSGRKIVLAELGIKAEGTA</sequence>
<organism evidence="1 2">
    <name type="scientific">Cutibacterium avidum</name>
    <dbReference type="NCBI Taxonomy" id="33010"/>
    <lineage>
        <taxon>Bacteria</taxon>
        <taxon>Bacillati</taxon>
        <taxon>Actinomycetota</taxon>
        <taxon>Actinomycetes</taxon>
        <taxon>Propionibacteriales</taxon>
        <taxon>Propionibacteriaceae</taxon>
        <taxon>Cutibacterium</taxon>
    </lineage>
</organism>
<dbReference type="RefSeq" id="WP_117188678.1">
    <property type="nucleotide sequence ID" value="NZ_NOWI01000002.1"/>
</dbReference>